<dbReference type="Pfam" id="PF04205">
    <property type="entry name" value="FMN_bind"/>
    <property type="match status" value="1"/>
</dbReference>
<organism evidence="2 3">
    <name type="scientific">Candidatus Enterococcus moelleringii</name>
    <dbReference type="NCBI Taxonomy" id="2815325"/>
    <lineage>
        <taxon>Bacteria</taxon>
        <taxon>Bacillati</taxon>
        <taxon>Bacillota</taxon>
        <taxon>Bacilli</taxon>
        <taxon>Lactobacillales</taxon>
        <taxon>Enterococcaceae</taxon>
        <taxon>Enterococcus</taxon>
    </lineage>
</organism>
<dbReference type="PROSITE" id="PS51257">
    <property type="entry name" value="PROKAR_LIPOPROTEIN"/>
    <property type="match status" value="1"/>
</dbReference>
<dbReference type="Gene3D" id="3.90.1010.20">
    <property type="match status" value="1"/>
</dbReference>
<dbReference type="InterPro" id="IPR007329">
    <property type="entry name" value="FMN-bd"/>
</dbReference>
<evidence type="ECO:0000259" key="1">
    <source>
        <dbReference type="SMART" id="SM00900"/>
    </source>
</evidence>
<proteinExistence type="predicted"/>
<keyword evidence="3" id="KW-1185">Reference proteome</keyword>
<protein>
    <submittedName>
        <fullName evidence="2">FMN-binding protein</fullName>
    </submittedName>
</protein>
<gene>
    <name evidence="2" type="ORF">JZO70_16065</name>
</gene>
<accession>A0ABS3LDI7</accession>
<reference evidence="2 3" key="1">
    <citation type="submission" date="2021-03" db="EMBL/GenBank/DDBJ databases">
        <title>Enterococcal diversity collection.</title>
        <authorList>
            <person name="Gilmore M.S."/>
            <person name="Schwartzman J."/>
            <person name="Van Tyne D."/>
            <person name="Martin M."/>
            <person name="Earl A.M."/>
            <person name="Manson A.L."/>
            <person name="Straub T."/>
            <person name="Salamzade R."/>
            <person name="Saavedra J."/>
            <person name="Lebreton F."/>
            <person name="Prichula J."/>
            <person name="Schaufler K."/>
            <person name="Gaca A."/>
            <person name="Sgardioli B."/>
            <person name="Wagenaar J."/>
            <person name="Strong T."/>
        </authorList>
    </citation>
    <scope>NUCLEOTIDE SEQUENCE [LARGE SCALE GENOMIC DNA]</scope>
    <source>
        <strain evidence="2 3">669A</strain>
    </source>
</reference>
<dbReference type="RefSeq" id="WP_207674682.1">
    <property type="nucleotide sequence ID" value="NZ_JAFREM010000025.1"/>
</dbReference>
<evidence type="ECO:0000313" key="2">
    <source>
        <dbReference type="EMBL" id="MBO1307693.1"/>
    </source>
</evidence>
<feature type="domain" description="FMN-binding" evidence="1">
    <location>
        <begin position="48"/>
        <end position="126"/>
    </location>
</feature>
<dbReference type="Proteomes" id="UP000664601">
    <property type="component" value="Unassembled WGS sequence"/>
</dbReference>
<dbReference type="SMART" id="SM00900">
    <property type="entry name" value="FMN_bind"/>
    <property type="match status" value="1"/>
</dbReference>
<evidence type="ECO:0000313" key="3">
    <source>
        <dbReference type="Proteomes" id="UP000664601"/>
    </source>
</evidence>
<comment type="caution">
    <text evidence="2">The sequence shown here is derived from an EMBL/GenBank/DDBJ whole genome shotgun (WGS) entry which is preliminary data.</text>
</comment>
<sequence>MKRKRKIWPLTLTAVITLGLSCLAFALLLRPRPLEIETIDLNTVADGTYTGIYQNKILLAVVQLEVADHEITSIEILEHKEAYLPQACQISQEVVADQSLEVDTISGATFTCDTVRKAIEDALQQGITQP</sequence>
<dbReference type="EMBL" id="JAFREM010000025">
    <property type="protein sequence ID" value="MBO1307693.1"/>
    <property type="molecule type" value="Genomic_DNA"/>
</dbReference>
<name>A0ABS3LDI7_9ENTE</name>